<feature type="repeat" description="WD" evidence="5">
    <location>
        <begin position="611"/>
        <end position="643"/>
    </location>
</feature>
<feature type="region of interest" description="Disordered" evidence="6">
    <location>
        <begin position="424"/>
        <end position="455"/>
    </location>
</feature>
<dbReference type="EMBL" id="JAGDFM010000616">
    <property type="protein sequence ID" value="KAG7376827.1"/>
    <property type="molecule type" value="Genomic_DNA"/>
</dbReference>
<dbReference type="InterPro" id="IPR007110">
    <property type="entry name" value="Ig-like_dom"/>
</dbReference>
<dbReference type="InterPro" id="IPR026317">
    <property type="entry name" value="P_C10"/>
</dbReference>
<dbReference type="SMART" id="SM00409">
    <property type="entry name" value="IG"/>
    <property type="match status" value="1"/>
</dbReference>
<proteinExistence type="inferred from homology"/>
<dbReference type="GO" id="GO:0005737">
    <property type="term" value="C:cytoplasm"/>
    <property type="evidence" value="ECO:0007669"/>
    <property type="project" value="UniProtKB-SubCell"/>
</dbReference>
<sequence>MQRSRRRAPKFRPAPLKPRDKLQEADSYCVSCGSRNVVVFGQSNGNNNLSQRRIKCQSCGVISPDFSQSKPRPGVRGDFVPLDKARAQEMADRILDAFTHQRTKQKLQQALGYAQGDLGLICHKYLPVAIEVFSHVVSLFGFTGDIEGVMESVRVMQNHAKDDDQLVQKLLSIRKLLTPTGAWIQEDKDAETEGERRNELEQRALLQKKEEDRRKELLALENEKKTRLRAKKIAMGLDPSVERLPVLVDVPPPVVAAIENASLELRVNAKYVQKFQWFSNGRAIETEEFVSGGNRCTLVIAKLTKRVTGEYFCTCENEEGTVSTPTCRVSLAALKLPRLGMKALGALSTSPMYSCEQNMVMTCVGGKITLCDAKSLTLGKAFPALPTTMGALAWDSQTKMVAAFSASIVQEKLKEPAQVYFYSERHGSGPKRGTSPTATNRRRSNSSLGLPSKPKVPSFGNSLKFQLVDVQSVGEVAEVHATAFLDSGKRLLVTDMMHHAALYDLSPSFACRKVISFGSDVVCDVAAVQQSPMLFALAFRSKPFVKLYCSKTDKRTTSTEPAEHRIDFKFPVHRAALDASGFFLAVAETGFMKSWISIVSVIRRKSSSKRFVAHTGRISGLQWTTSSSLLISSSHDGYVKVWDPVTMSNLLNVHVDPRGVHSMLLVEEVAVLVVLGYSDCRLQSRSMLQLSELEASRLVEMNKQAANIQKRWKGNKTRELIAKYIRGSGT</sequence>
<gene>
    <name evidence="8" type="ORF">PHYPSEUDO_012672</name>
</gene>
<name>A0A8T1V6B5_9STRA</name>
<comment type="similarity">
    <text evidence="2">Belongs to the UPF0456 family.</text>
</comment>
<dbReference type="PROSITE" id="PS50835">
    <property type="entry name" value="IG_LIKE"/>
    <property type="match status" value="1"/>
</dbReference>
<dbReference type="InterPro" id="IPR001680">
    <property type="entry name" value="WD40_rpt"/>
</dbReference>
<feature type="compositionally biased region" description="Polar residues" evidence="6">
    <location>
        <begin position="434"/>
        <end position="449"/>
    </location>
</feature>
<comment type="caution">
    <text evidence="8">The sequence shown here is derived from an EMBL/GenBank/DDBJ whole genome shotgun (WGS) entry which is preliminary data.</text>
</comment>
<organism evidence="8 9">
    <name type="scientific">Phytophthora pseudosyringae</name>
    <dbReference type="NCBI Taxonomy" id="221518"/>
    <lineage>
        <taxon>Eukaryota</taxon>
        <taxon>Sar</taxon>
        <taxon>Stramenopiles</taxon>
        <taxon>Oomycota</taxon>
        <taxon>Peronosporomycetes</taxon>
        <taxon>Peronosporales</taxon>
        <taxon>Peronosporaceae</taxon>
        <taxon>Phytophthora</taxon>
    </lineage>
</organism>
<dbReference type="Pfam" id="PF07679">
    <property type="entry name" value="I-set"/>
    <property type="match status" value="1"/>
</dbReference>
<evidence type="ECO:0000256" key="2">
    <source>
        <dbReference type="ARBA" id="ARBA00007083"/>
    </source>
</evidence>
<keyword evidence="9" id="KW-1185">Reference proteome</keyword>
<keyword evidence="4" id="KW-0963">Cytoplasm</keyword>
<accession>A0A8T1V6B5</accession>
<evidence type="ECO:0000256" key="3">
    <source>
        <dbReference type="ARBA" id="ARBA00020502"/>
    </source>
</evidence>
<evidence type="ECO:0000313" key="9">
    <source>
        <dbReference type="Proteomes" id="UP000694044"/>
    </source>
</evidence>
<dbReference type="Proteomes" id="UP000694044">
    <property type="component" value="Unassembled WGS sequence"/>
</dbReference>
<evidence type="ECO:0000259" key="7">
    <source>
        <dbReference type="PROSITE" id="PS50835"/>
    </source>
</evidence>
<dbReference type="PANTHER" id="PTHR13463:SF3">
    <property type="entry name" value="PROTEIN C10"/>
    <property type="match status" value="1"/>
</dbReference>
<evidence type="ECO:0000313" key="8">
    <source>
        <dbReference type="EMBL" id="KAG7376827.1"/>
    </source>
</evidence>
<protein>
    <recommendedName>
        <fullName evidence="3">Protein C10</fullName>
    </recommendedName>
</protein>
<reference evidence="8" key="1">
    <citation type="submission" date="2021-02" db="EMBL/GenBank/DDBJ databases">
        <authorList>
            <person name="Palmer J.M."/>
        </authorList>
    </citation>
    <scope>NUCLEOTIDE SEQUENCE</scope>
    <source>
        <strain evidence="8">SCRP734</strain>
    </source>
</reference>
<dbReference type="AlphaFoldDB" id="A0A8T1V6B5"/>
<dbReference type="PROSITE" id="PS50082">
    <property type="entry name" value="WD_REPEATS_2"/>
    <property type="match status" value="1"/>
</dbReference>
<keyword evidence="5" id="KW-0853">WD repeat</keyword>
<dbReference type="Pfam" id="PF14974">
    <property type="entry name" value="P_C10"/>
    <property type="match status" value="1"/>
</dbReference>
<evidence type="ECO:0000256" key="4">
    <source>
        <dbReference type="ARBA" id="ARBA00022490"/>
    </source>
</evidence>
<comment type="subcellular location">
    <subcellularLocation>
        <location evidence="1">Cytoplasm</location>
    </subcellularLocation>
</comment>
<dbReference type="GO" id="GO:0009791">
    <property type="term" value="P:post-embryonic development"/>
    <property type="evidence" value="ECO:0007669"/>
    <property type="project" value="TreeGrafter"/>
</dbReference>
<evidence type="ECO:0000256" key="6">
    <source>
        <dbReference type="SAM" id="MobiDB-lite"/>
    </source>
</evidence>
<dbReference type="SMART" id="SM00320">
    <property type="entry name" value="WD40"/>
    <property type="match status" value="2"/>
</dbReference>
<evidence type="ECO:0000256" key="1">
    <source>
        <dbReference type="ARBA" id="ARBA00004496"/>
    </source>
</evidence>
<dbReference type="InterPro" id="IPR013098">
    <property type="entry name" value="Ig_I-set"/>
</dbReference>
<dbReference type="InterPro" id="IPR003599">
    <property type="entry name" value="Ig_sub"/>
</dbReference>
<dbReference type="OrthoDB" id="75738at2759"/>
<dbReference type="PROSITE" id="PS50294">
    <property type="entry name" value="WD_REPEATS_REGION"/>
    <property type="match status" value="1"/>
</dbReference>
<dbReference type="Pfam" id="PF00400">
    <property type="entry name" value="WD40"/>
    <property type="match status" value="1"/>
</dbReference>
<dbReference type="PANTHER" id="PTHR13463">
    <property type="entry name" value="PROTEIN C10"/>
    <property type="match status" value="1"/>
</dbReference>
<feature type="domain" description="Ig-like" evidence="7">
    <location>
        <begin position="239"/>
        <end position="330"/>
    </location>
</feature>
<evidence type="ECO:0000256" key="5">
    <source>
        <dbReference type="PROSITE-ProRule" id="PRU00221"/>
    </source>
</evidence>